<proteinExistence type="predicted"/>
<evidence type="ECO:0000256" key="1">
    <source>
        <dbReference type="SAM" id="Phobius"/>
    </source>
</evidence>
<dbReference type="Proteomes" id="UP000624404">
    <property type="component" value="Unassembled WGS sequence"/>
</dbReference>
<dbReference type="EMBL" id="CAJHIA010000013">
    <property type="protein sequence ID" value="CAD6445004.1"/>
    <property type="molecule type" value="Genomic_DNA"/>
</dbReference>
<accession>A0A8H2VUH1</accession>
<comment type="caution">
    <text evidence="2">The sequence shown here is derived from an EMBL/GenBank/DDBJ whole genome shotgun (WGS) entry which is preliminary data.</text>
</comment>
<keyword evidence="1" id="KW-0812">Transmembrane</keyword>
<gene>
    <name evidence="2" type="ORF">SCLTRI_LOCUS4800</name>
</gene>
<keyword evidence="1" id="KW-0472">Membrane</keyword>
<protein>
    <submittedName>
        <fullName evidence="2">Be4abeec-bc70-4908-8a89-bf9cdbf05d4a-CDS</fullName>
    </submittedName>
</protein>
<keyword evidence="1" id="KW-1133">Transmembrane helix</keyword>
<reference evidence="2" key="1">
    <citation type="submission" date="2020-10" db="EMBL/GenBank/DDBJ databases">
        <authorList>
            <person name="Kusch S."/>
        </authorList>
    </citation>
    <scope>NUCLEOTIDE SEQUENCE</scope>
    <source>
        <strain evidence="2">SwB9</strain>
    </source>
</reference>
<sequence>MSREEKNMLLTLLLRGDLTVFRMLLHGHFFLIPTVHLFFPFSSSFVIFVILTSKEHRDDWLPMC</sequence>
<keyword evidence="3" id="KW-1185">Reference proteome</keyword>
<evidence type="ECO:0000313" key="2">
    <source>
        <dbReference type="EMBL" id="CAD6445004.1"/>
    </source>
</evidence>
<feature type="transmembrane region" description="Helical" evidence="1">
    <location>
        <begin position="37"/>
        <end position="53"/>
    </location>
</feature>
<dbReference type="AlphaFoldDB" id="A0A8H2VUH1"/>
<name>A0A8H2VUH1_9HELO</name>
<organism evidence="2 3">
    <name type="scientific">Sclerotinia trifoliorum</name>
    <dbReference type="NCBI Taxonomy" id="28548"/>
    <lineage>
        <taxon>Eukaryota</taxon>
        <taxon>Fungi</taxon>
        <taxon>Dikarya</taxon>
        <taxon>Ascomycota</taxon>
        <taxon>Pezizomycotina</taxon>
        <taxon>Leotiomycetes</taxon>
        <taxon>Helotiales</taxon>
        <taxon>Sclerotiniaceae</taxon>
        <taxon>Sclerotinia</taxon>
    </lineage>
</organism>
<evidence type="ECO:0000313" key="3">
    <source>
        <dbReference type="Proteomes" id="UP000624404"/>
    </source>
</evidence>